<feature type="compositionally biased region" description="Low complexity" evidence="1">
    <location>
        <begin position="239"/>
        <end position="249"/>
    </location>
</feature>
<evidence type="ECO:0000313" key="2">
    <source>
        <dbReference type="EMBL" id="KAF5375494.1"/>
    </source>
</evidence>
<organism evidence="2 3">
    <name type="scientific">Tricholomella constricta</name>
    <dbReference type="NCBI Taxonomy" id="117010"/>
    <lineage>
        <taxon>Eukaryota</taxon>
        <taxon>Fungi</taxon>
        <taxon>Dikarya</taxon>
        <taxon>Basidiomycota</taxon>
        <taxon>Agaricomycotina</taxon>
        <taxon>Agaricomycetes</taxon>
        <taxon>Agaricomycetidae</taxon>
        <taxon>Agaricales</taxon>
        <taxon>Tricholomatineae</taxon>
        <taxon>Lyophyllaceae</taxon>
        <taxon>Tricholomella</taxon>
    </lineage>
</organism>
<name>A0A8H5H2K8_9AGAR</name>
<protein>
    <submittedName>
        <fullName evidence="2">Uncharacterized protein</fullName>
    </submittedName>
</protein>
<gene>
    <name evidence="2" type="ORF">D9615_009206</name>
</gene>
<comment type="caution">
    <text evidence="2">The sequence shown here is derived from an EMBL/GenBank/DDBJ whole genome shotgun (WGS) entry which is preliminary data.</text>
</comment>
<reference evidence="2 3" key="1">
    <citation type="journal article" date="2020" name="ISME J.">
        <title>Uncovering the hidden diversity of litter-decomposition mechanisms in mushroom-forming fungi.</title>
        <authorList>
            <person name="Floudas D."/>
            <person name="Bentzer J."/>
            <person name="Ahren D."/>
            <person name="Johansson T."/>
            <person name="Persson P."/>
            <person name="Tunlid A."/>
        </authorList>
    </citation>
    <scope>NUCLEOTIDE SEQUENCE [LARGE SCALE GENOMIC DNA]</scope>
    <source>
        <strain evidence="2 3">CBS 661.87</strain>
    </source>
</reference>
<proteinExistence type="predicted"/>
<dbReference type="Proteomes" id="UP000565441">
    <property type="component" value="Unassembled WGS sequence"/>
</dbReference>
<dbReference type="OrthoDB" id="3048706at2759"/>
<accession>A0A8H5H2K8</accession>
<evidence type="ECO:0000313" key="3">
    <source>
        <dbReference type="Proteomes" id="UP000565441"/>
    </source>
</evidence>
<evidence type="ECO:0000256" key="1">
    <source>
        <dbReference type="SAM" id="MobiDB-lite"/>
    </source>
</evidence>
<keyword evidence="3" id="KW-1185">Reference proteome</keyword>
<feature type="region of interest" description="Disordered" evidence="1">
    <location>
        <begin position="199"/>
        <end position="268"/>
    </location>
</feature>
<sequence>MALNTQSTQLAHQLGPSLSLAGGASAFAMGEYVLVRIPEAIHVDGQIDDEATAVSNLPLTSNGSSLQHFAFVRQMTIQSATSYLLEVYPVVSFIRSGGALAGYNQLDDAAKATLIPLPSFSLRQPTPEAFGPPLSFGNFATFRDSWLFIVPMRFIIPASRPFKRMSPSVIMPLSVLSQIDHYRGTLRMDMQITNTIPHYNANTIPHHHQPPPRPNDGNGDEQGSGNNHQGRSGDGGGQAASAVASVTSSPTIVRDSGGEKAGGAESEEFSFKTAHGILVLEGVDEDAEGADATMRDELIMLARSDPIWMKELRKYLQEEERERVQMQEERAMRLANWRDDIISN</sequence>
<dbReference type="AlphaFoldDB" id="A0A8H5H2K8"/>
<dbReference type="EMBL" id="JAACJP010000033">
    <property type="protein sequence ID" value="KAF5375494.1"/>
    <property type="molecule type" value="Genomic_DNA"/>
</dbReference>